<dbReference type="InterPro" id="IPR004640">
    <property type="entry name" value="HscB"/>
</dbReference>
<dbReference type="CDD" id="cd02440">
    <property type="entry name" value="AdoMet_MTases"/>
    <property type="match status" value="1"/>
</dbReference>
<keyword evidence="8" id="KW-1185">Reference proteome</keyword>
<comment type="similarity">
    <text evidence="1">Belongs to the HscB family.</text>
</comment>
<dbReference type="GO" id="GO:0051087">
    <property type="term" value="F:protein-folding chaperone binding"/>
    <property type="evidence" value="ECO:0007669"/>
    <property type="project" value="InterPro"/>
</dbReference>
<evidence type="ECO:0000256" key="4">
    <source>
        <dbReference type="ARBA" id="ARBA00023186"/>
    </source>
</evidence>
<dbReference type="AlphaFoldDB" id="A0A316U0N9"/>
<sequence>MSLRTGTRSLRRGSLLSTARAAASLPPQPSRCASTSSPASPLEPEARTQRTNPAPGPPKPNSPFTIFDRPAKVMQRDRAARRGEASRQTDYVRKAAAENVAERVLDIKRQFDTIVEIGSGPGYLRQFLDKEGTGVRKIIMCDTSREMLYRDEHLDGEYPFEIERRLIDEEELPFEPNSLECVVSSGALHWTNDLPGALVQIQRSLKPDGCFVGSMYGGDTLFELRTSMQLAEQEREGGISPRVSPMTDTRDCASLLSRAGFSIPTVDIDEISVAYPSMYELIHDLRDMGESNAVINRRPLLLRDTLLAAGAIYQALHGEEGVPQPDGSGGSIPATFGMIFLIGWKPDPSQAKPLERGSASHSMKDILGEGENPDSPEGPLPQGGVPPPPGGGKTRSFSTSARSRQQATTSSSNSSPLPEKACSACGTVQPFASVVCPNTSCSQLQPLPSDLDFYTLLDLDFSSVPRNGWDVDVRSLKNTWRKKQAVSHPDRMSGRSDKEKVIAQSQSALINKAFETLNDPLARANYLLERSSHSPATESDSLEDPALLMTVMELRESLEEASTEEEVASVAEENAQHLEQSVQALGEAFQGSGAGSGGGGGGGGEGQGGEWDVEAVRKEAVALRYWSNIAKACKEWERGKRVEVQH</sequence>
<organism evidence="7 8">
    <name type="scientific">Pseudomicrostroma glucosiphilum</name>
    <dbReference type="NCBI Taxonomy" id="1684307"/>
    <lineage>
        <taxon>Eukaryota</taxon>
        <taxon>Fungi</taxon>
        <taxon>Dikarya</taxon>
        <taxon>Basidiomycota</taxon>
        <taxon>Ustilaginomycotina</taxon>
        <taxon>Exobasidiomycetes</taxon>
        <taxon>Microstromatales</taxon>
        <taxon>Microstromatales incertae sedis</taxon>
        <taxon>Pseudomicrostroma</taxon>
    </lineage>
</organism>
<feature type="region of interest" description="Disordered" evidence="5">
    <location>
        <begin position="350"/>
        <end position="422"/>
    </location>
</feature>
<dbReference type="PANTHER" id="PTHR13090">
    <property type="entry name" value="ARGININE-HYDROXYLASE NDUFAF5, MITOCHONDRIAL"/>
    <property type="match status" value="1"/>
</dbReference>
<dbReference type="GeneID" id="37014999"/>
<dbReference type="InterPro" id="IPR001623">
    <property type="entry name" value="DnaJ_domain"/>
</dbReference>
<feature type="compositionally biased region" description="Gly residues" evidence="5">
    <location>
        <begin position="592"/>
        <end position="609"/>
    </location>
</feature>
<feature type="compositionally biased region" description="Polar residues" evidence="5">
    <location>
        <begin position="395"/>
        <end position="416"/>
    </location>
</feature>
<protein>
    <submittedName>
        <fullName evidence="7">S-adenosyl-L-methionine-dependent methyltransferase</fullName>
    </submittedName>
</protein>
<dbReference type="RefSeq" id="XP_025345614.1">
    <property type="nucleotide sequence ID" value="XM_025493265.1"/>
</dbReference>
<dbReference type="STRING" id="1684307.A0A316U0N9"/>
<evidence type="ECO:0000256" key="3">
    <source>
        <dbReference type="ARBA" id="ARBA00022679"/>
    </source>
</evidence>
<feature type="region of interest" description="Disordered" evidence="5">
    <location>
        <begin position="589"/>
        <end position="613"/>
    </location>
</feature>
<evidence type="ECO:0000313" key="8">
    <source>
        <dbReference type="Proteomes" id="UP000245942"/>
    </source>
</evidence>
<feature type="compositionally biased region" description="Low complexity" evidence="5">
    <location>
        <begin position="1"/>
        <end position="25"/>
    </location>
</feature>
<reference evidence="7 8" key="1">
    <citation type="journal article" date="2018" name="Mol. Biol. Evol.">
        <title>Broad Genomic Sampling Reveals a Smut Pathogenic Ancestry of the Fungal Clade Ustilaginomycotina.</title>
        <authorList>
            <person name="Kijpornyongpan T."/>
            <person name="Mondo S.J."/>
            <person name="Barry K."/>
            <person name="Sandor L."/>
            <person name="Lee J."/>
            <person name="Lipzen A."/>
            <person name="Pangilinan J."/>
            <person name="LaButti K."/>
            <person name="Hainaut M."/>
            <person name="Henrissat B."/>
            <person name="Grigoriev I.V."/>
            <person name="Spatafora J.W."/>
            <person name="Aime M.C."/>
        </authorList>
    </citation>
    <scope>NUCLEOTIDE SEQUENCE [LARGE SCALE GENOMIC DNA]</scope>
    <source>
        <strain evidence="7 8">MCA 4718</strain>
    </source>
</reference>
<evidence type="ECO:0000256" key="5">
    <source>
        <dbReference type="SAM" id="MobiDB-lite"/>
    </source>
</evidence>
<gene>
    <name evidence="7" type="ORF">BCV69DRAFT_285082</name>
</gene>
<dbReference type="InterPro" id="IPR036386">
    <property type="entry name" value="HscB_C_sf"/>
</dbReference>
<dbReference type="NCBIfam" id="TIGR00714">
    <property type="entry name" value="hscB"/>
    <property type="match status" value="1"/>
</dbReference>
<evidence type="ECO:0000256" key="2">
    <source>
        <dbReference type="ARBA" id="ARBA00022603"/>
    </source>
</evidence>
<evidence type="ECO:0000256" key="1">
    <source>
        <dbReference type="ARBA" id="ARBA00010476"/>
    </source>
</evidence>
<dbReference type="InterPro" id="IPR013216">
    <property type="entry name" value="Methyltransf_11"/>
</dbReference>
<dbReference type="InterPro" id="IPR029063">
    <property type="entry name" value="SAM-dependent_MTases_sf"/>
</dbReference>
<feature type="compositionally biased region" description="Basic and acidic residues" evidence="5">
    <location>
        <begin position="69"/>
        <end position="90"/>
    </location>
</feature>
<dbReference type="Gene3D" id="1.20.1280.20">
    <property type="entry name" value="HscB, C-terminal domain"/>
    <property type="match status" value="1"/>
</dbReference>
<dbReference type="GO" id="GO:0051259">
    <property type="term" value="P:protein complex oligomerization"/>
    <property type="evidence" value="ECO:0007669"/>
    <property type="project" value="InterPro"/>
</dbReference>
<dbReference type="SUPFAM" id="SSF46565">
    <property type="entry name" value="Chaperone J-domain"/>
    <property type="match status" value="1"/>
</dbReference>
<dbReference type="SUPFAM" id="SSF47144">
    <property type="entry name" value="HSC20 (HSCB), C-terminal oligomerisation domain"/>
    <property type="match status" value="1"/>
</dbReference>
<dbReference type="Gene3D" id="1.10.287.110">
    <property type="entry name" value="DnaJ domain"/>
    <property type="match status" value="1"/>
</dbReference>
<dbReference type="GO" id="GO:0032259">
    <property type="term" value="P:methylation"/>
    <property type="evidence" value="ECO:0007669"/>
    <property type="project" value="UniProtKB-KW"/>
</dbReference>
<dbReference type="Gene3D" id="3.40.50.150">
    <property type="entry name" value="Vaccinia Virus protein VP39"/>
    <property type="match status" value="1"/>
</dbReference>
<dbReference type="OrthoDB" id="16816at2759"/>
<accession>A0A316U0N9</accession>
<dbReference type="Pfam" id="PF08241">
    <property type="entry name" value="Methyltransf_11"/>
    <property type="match status" value="1"/>
</dbReference>
<dbReference type="GO" id="GO:0044571">
    <property type="term" value="P:[2Fe-2S] cluster assembly"/>
    <property type="evidence" value="ECO:0007669"/>
    <property type="project" value="InterPro"/>
</dbReference>
<dbReference type="GO" id="GO:0032981">
    <property type="term" value="P:mitochondrial respiratory chain complex I assembly"/>
    <property type="evidence" value="ECO:0007669"/>
    <property type="project" value="TreeGrafter"/>
</dbReference>
<proteinExistence type="inferred from homology"/>
<evidence type="ECO:0000259" key="6">
    <source>
        <dbReference type="PROSITE" id="PS50076"/>
    </source>
</evidence>
<dbReference type="Pfam" id="PF07743">
    <property type="entry name" value="HSCB_C"/>
    <property type="match status" value="1"/>
</dbReference>
<dbReference type="InterPro" id="IPR050602">
    <property type="entry name" value="Malonyl-ACP_OMT"/>
</dbReference>
<dbReference type="InterPro" id="IPR009073">
    <property type="entry name" value="HscB_oligo_C"/>
</dbReference>
<dbReference type="PANTHER" id="PTHR13090:SF1">
    <property type="entry name" value="ARGININE-HYDROXYLASE NDUFAF5, MITOCHONDRIAL"/>
    <property type="match status" value="1"/>
</dbReference>
<name>A0A316U0N9_9BASI</name>
<dbReference type="Proteomes" id="UP000245942">
    <property type="component" value="Unassembled WGS sequence"/>
</dbReference>
<keyword evidence="3 7" id="KW-0808">Transferase</keyword>
<dbReference type="GO" id="GO:0008757">
    <property type="term" value="F:S-adenosylmethionine-dependent methyltransferase activity"/>
    <property type="evidence" value="ECO:0007669"/>
    <property type="project" value="InterPro"/>
</dbReference>
<dbReference type="EMBL" id="KZ819336">
    <property type="protein sequence ID" value="PWN18454.1"/>
    <property type="molecule type" value="Genomic_DNA"/>
</dbReference>
<feature type="domain" description="J" evidence="6">
    <location>
        <begin position="452"/>
        <end position="530"/>
    </location>
</feature>
<dbReference type="CDD" id="cd06257">
    <property type="entry name" value="DnaJ"/>
    <property type="match status" value="1"/>
</dbReference>
<dbReference type="InterPro" id="IPR036869">
    <property type="entry name" value="J_dom_sf"/>
</dbReference>
<keyword evidence="4" id="KW-0143">Chaperone</keyword>
<dbReference type="GO" id="GO:0001671">
    <property type="term" value="F:ATPase activator activity"/>
    <property type="evidence" value="ECO:0007669"/>
    <property type="project" value="InterPro"/>
</dbReference>
<dbReference type="SMART" id="SM00271">
    <property type="entry name" value="DnaJ"/>
    <property type="match status" value="1"/>
</dbReference>
<feature type="compositionally biased region" description="Pro residues" evidence="5">
    <location>
        <begin position="376"/>
        <end position="390"/>
    </location>
</feature>
<feature type="region of interest" description="Disordered" evidence="5">
    <location>
        <begin position="1"/>
        <end position="90"/>
    </location>
</feature>
<evidence type="ECO:0000313" key="7">
    <source>
        <dbReference type="EMBL" id="PWN18454.1"/>
    </source>
</evidence>
<dbReference type="PROSITE" id="PS50076">
    <property type="entry name" value="DNAJ_2"/>
    <property type="match status" value="1"/>
</dbReference>
<keyword evidence="2 7" id="KW-0489">Methyltransferase</keyword>
<dbReference type="GO" id="GO:0005739">
    <property type="term" value="C:mitochondrion"/>
    <property type="evidence" value="ECO:0007669"/>
    <property type="project" value="TreeGrafter"/>
</dbReference>
<dbReference type="SUPFAM" id="SSF53335">
    <property type="entry name" value="S-adenosyl-L-methionine-dependent methyltransferases"/>
    <property type="match status" value="1"/>
</dbReference>